<dbReference type="EMBL" id="SJOL01002831">
    <property type="protein sequence ID" value="TGZ73345.1"/>
    <property type="molecule type" value="Genomic_DNA"/>
</dbReference>
<keyword evidence="3" id="KW-1185">Reference proteome</keyword>
<proteinExistence type="predicted"/>
<reference evidence="2 3" key="1">
    <citation type="journal article" date="2019" name="BMC Genomics">
        <title>New insights from Opisthorchis felineus genome: update on genomics of the epidemiologically important liver flukes.</title>
        <authorList>
            <person name="Ershov N.I."/>
            <person name="Mordvinov V.A."/>
            <person name="Prokhortchouk E.B."/>
            <person name="Pakharukova M.Y."/>
            <person name="Gunbin K.V."/>
            <person name="Ustyantsev K."/>
            <person name="Genaev M.A."/>
            <person name="Blinov A.G."/>
            <person name="Mazur A."/>
            <person name="Boulygina E."/>
            <person name="Tsygankova S."/>
            <person name="Khrameeva E."/>
            <person name="Chekanov N."/>
            <person name="Fan G."/>
            <person name="Xiao A."/>
            <person name="Zhang H."/>
            <person name="Xu X."/>
            <person name="Yang H."/>
            <person name="Solovyev V."/>
            <person name="Lee S.M."/>
            <person name="Liu X."/>
            <person name="Afonnikov D.A."/>
            <person name="Skryabin K.G."/>
        </authorList>
    </citation>
    <scope>NUCLEOTIDE SEQUENCE [LARGE SCALE GENOMIC DNA]</scope>
    <source>
        <strain evidence="2">AK-0245</strain>
        <tissue evidence="2">Whole organism</tissue>
    </source>
</reference>
<dbReference type="STRING" id="147828.A0A4S2MA81"/>
<accession>A0A4S2MA81</accession>
<dbReference type="AlphaFoldDB" id="A0A4S2MA81"/>
<feature type="region of interest" description="Disordered" evidence="1">
    <location>
        <begin position="144"/>
        <end position="165"/>
    </location>
</feature>
<name>A0A4S2MA81_OPIFE</name>
<protein>
    <submittedName>
        <fullName evidence="2">Uncharacterized protein</fullName>
    </submittedName>
</protein>
<evidence type="ECO:0000256" key="1">
    <source>
        <dbReference type="SAM" id="MobiDB-lite"/>
    </source>
</evidence>
<gene>
    <name evidence="2" type="ORF">CRM22_001575</name>
</gene>
<feature type="non-terminal residue" evidence="2">
    <location>
        <position position="320"/>
    </location>
</feature>
<dbReference type="Proteomes" id="UP000308267">
    <property type="component" value="Unassembled WGS sequence"/>
</dbReference>
<sequence>MGSHTNSPRLLSPRRRIRGYVSLEQTTEDGPDPPAIRSADEFQKATFTASQCKASVLSDLIGPKSSPVLRRMQMSRMRWVLSPKRNHQTEHIMMSSGTGEEWLEANASISSLESLDTLEKSRVVLPQQQPKTGYNHSLTRRLRHTSDSSEIGSVHMQPRSSFTSEGKTLLRAILSKTFGRSNKQERFGAEQKSSVYSDTQNSAPTDNQKRWNSFSVKSTKSAPCSPMFDVRNDRVKDQKQNYSRNFNAKKQEEYYSLCSNMLEVEKHPLERIHTLERVNDLKGVDINPRSHEPVSSPSMYMGESIRRAGRPSDQLSTLSE</sequence>
<evidence type="ECO:0000313" key="2">
    <source>
        <dbReference type="EMBL" id="TGZ73345.1"/>
    </source>
</evidence>
<feature type="compositionally biased region" description="Polar residues" evidence="1">
    <location>
        <begin position="191"/>
        <end position="210"/>
    </location>
</feature>
<organism evidence="2 3">
    <name type="scientific">Opisthorchis felineus</name>
    <dbReference type="NCBI Taxonomy" id="147828"/>
    <lineage>
        <taxon>Eukaryota</taxon>
        <taxon>Metazoa</taxon>
        <taxon>Spiralia</taxon>
        <taxon>Lophotrochozoa</taxon>
        <taxon>Platyhelminthes</taxon>
        <taxon>Trematoda</taxon>
        <taxon>Digenea</taxon>
        <taxon>Opisthorchiida</taxon>
        <taxon>Opisthorchiata</taxon>
        <taxon>Opisthorchiidae</taxon>
        <taxon>Opisthorchis</taxon>
    </lineage>
</organism>
<comment type="caution">
    <text evidence="2">The sequence shown here is derived from an EMBL/GenBank/DDBJ whole genome shotgun (WGS) entry which is preliminary data.</text>
</comment>
<evidence type="ECO:0000313" key="3">
    <source>
        <dbReference type="Proteomes" id="UP000308267"/>
    </source>
</evidence>
<feature type="region of interest" description="Disordered" evidence="1">
    <location>
        <begin position="183"/>
        <end position="210"/>
    </location>
</feature>
<feature type="region of interest" description="Disordered" evidence="1">
    <location>
        <begin position="284"/>
        <end position="320"/>
    </location>
</feature>
<feature type="region of interest" description="Disordered" evidence="1">
    <location>
        <begin position="1"/>
        <end position="35"/>
    </location>
</feature>